<dbReference type="EMBL" id="MFTJ01000029">
    <property type="protein sequence ID" value="OGI65291.1"/>
    <property type="molecule type" value="Genomic_DNA"/>
</dbReference>
<evidence type="ECO:0000313" key="2">
    <source>
        <dbReference type="Proteomes" id="UP000178700"/>
    </source>
</evidence>
<name>A0A1F6V6C3_9BACT</name>
<organism evidence="1 2">
    <name type="scientific">Candidatus Nomurabacteria bacterium RIFCSPHIGHO2_01_FULL_39_10</name>
    <dbReference type="NCBI Taxonomy" id="1801733"/>
    <lineage>
        <taxon>Bacteria</taxon>
        <taxon>Candidatus Nomuraibacteriota</taxon>
    </lineage>
</organism>
<evidence type="ECO:0000313" key="1">
    <source>
        <dbReference type="EMBL" id="OGI65291.1"/>
    </source>
</evidence>
<dbReference type="Proteomes" id="UP000178700">
    <property type="component" value="Unassembled WGS sequence"/>
</dbReference>
<accession>A0A1F6V6C3</accession>
<proteinExistence type="predicted"/>
<protein>
    <submittedName>
        <fullName evidence="1">Uncharacterized protein</fullName>
    </submittedName>
</protein>
<gene>
    <name evidence="1" type="ORF">A2642_01475</name>
</gene>
<sequence>MEKNIKDSGTETSISIKDMYFSMSYTKTHKLITALYMVTDIIDKEEPIRSKLRNLGTQIISDPEGLRYDIGVYGAGMSIMRIEHIISFLEIASAMNFISEMNCNILKKEFLELKESIQESIDMKPKWLADFFTNPLQSNPPLLSSLLAKEKGGVNSIGHKGQIKRTRIGVQKGSTLMKALSDKTHLLSNKNYSNLSKNNPAPHKIGAFRVEFDMLKKQRQDNIISIIKNIGGNAAIKDVMNKMNNNGEQESLSEKTLQRELISMAKNGVLHRTGRKRWSRYQLAF</sequence>
<dbReference type="AlphaFoldDB" id="A0A1F6V6C3"/>
<reference evidence="1 2" key="1">
    <citation type="journal article" date="2016" name="Nat. Commun.">
        <title>Thousands of microbial genomes shed light on interconnected biogeochemical processes in an aquifer system.</title>
        <authorList>
            <person name="Anantharaman K."/>
            <person name="Brown C.T."/>
            <person name="Hug L.A."/>
            <person name="Sharon I."/>
            <person name="Castelle C.J."/>
            <person name="Probst A.J."/>
            <person name="Thomas B.C."/>
            <person name="Singh A."/>
            <person name="Wilkins M.J."/>
            <person name="Karaoz U."/>
            <person name="Brodie E.L."/>
            <person name="Williams K.H."/>
            <person name="Hubbard S.S."/>
            <person name="Banfield J.F."/>
        </authorList>
    </citation>
    <scope>NUCLEOTIDE SEQUENCE [LARGE SCALE GENOMIC DNA]</scope>
</reference>
<comment type="caution">
    <text evidence="1">The sequence shown here is derived from an EMBL/GenBank/DDBJ whole genome shotgun (WGS) entry which is preliminary data.</text>
</comment>